<protein>
    <submittedName>
        <fullName evidence="1">Uncharacterized protein</fullName>
    </submittedName>
</protein>
<sequence>AHFIRVSGGQREKKGYSAIKKTYAMYSDIFNKG</sequence>
<dbReference type="AlphaFoldDB" id="X0TF71"/>
<proteinExistence type="predicted"/>
<accession>X0TF71</accession>
<name>X0TF71_9ZZZZ</name>
<dbReference type="EMBL" id="BARS01012947">
    <property type="protein sequence ID" value="GAF91854.1"/>
    <property type="molecule type" value="Genomic_DNA"/>
</dbReference>
<reference evidence="1" key="1">
    <citation type="journal article" date="2014" name="Front. Microbiol.">
        <title>High frequency of phylogenetically diverse reductive dehalogenase-homologous genes in deep subseafloor sedimentary metagenomes.</title>
        <authorList>
            <person name="Kawai M."/>
            <person name="Futagami T."/>
            <person name="Toyoda A."/>
            <person name="Takaki Y."/>
            <person name="Nishi S."/>
            <person name="Hori S."/>
            <person name="Arai W."/>
            <person name="Tsubouchi T."/>
            <person name="Morono Y."/>
            <person name="Uchiyama I."/>
            <person name="Ito T."/>
            <person name="Fujiyama A."/>
            <person name="Inagaki F."/>
            <person name="Takami H."/>
        </authorList>
    </citation>
    <scope>NUCLEOTIDE SEQUENCE</scope>
    <source>
        <strain evidence="1">Expedition CK06-06</strain>
    </source>
</reference>
<feature type="non-terminal residue" evidence="1">
    <location>
        <position position="1"/>
    </location>
</feature>
<evidence type="ECO:0000313" key="1">
    <source>
        <dbReference type="EMBL" id="GAF91854.1"/>
    </source>
</evidence>
<gene>
    <name evidence="1" type="ORF">S01H1_22790</name>
</gene>
<organism evidence="1">
    <name type="scientific">marine sediment metagenome</name>
    <dbReference type="NCBI Taxonomy" id="412755"/>
    <lineage>
        <taxon>unclassified sequences</taxon>
        <taxon>metagenomes</taxon>
        <taxon>ecological metagenomes</taxon>
    </lineage>
</organism>
<comment type="caution">
    <text evidence="1">The sequence shown here is derived from an EMBL/GenBank/DDBJ whole genome shotgun (WGS) entry which is preliminary data.</text>
</comment>